<dbReference type="AlphaFoldDB" id="A0A248TLQ3"/>
<dbReference type="InterPro" id="IPR025914">
    <property type="entry name" value="SpoVAE"/>
</dbReference>
<gene>
    <name evidence="1" type="ORF">CKF48_18610</name>
</gene>
<keyword evidence="2" id="KW-1185">Reference proteome</keyword>
<proteinExistence type="predicted"/>
<sequence length="188" mass="20460">MKERRKVILITDGDEFAKRTIELIAHDIGGSCISASQGNPTILSGEEMVHLIKKAHSDPVYIMFDDSGYIGEGPGEKAMTFVANHPDIEVIGAIAVASRTHHEEWTKVDVSIDRFGELTEYGVDKSGIADMDEGRIVGDTVYCLEMLNIPFIVGIGDIGKMARIDSIKAGSPITKQAVELILERSGML</sequence>
<dbReference type="OrthoDB" id="1679631at2"/>
<dbReference type="KEGG" id="bko:CKF48_18610"/>
<dbReference type="RefSeq" id="WP_095372701.1">
    <property type="nucleotide sequence ID" value="NZ_CP022983.1"/>
</dbReference>
<evidence type="ECO:0000313" key="1">
    <source>
        <dbReference type="EMBL" id="ASV69137.1"/>
    </source>
</evidence>
<reference evidence="1 2" key="1">
    <citation type="submission" date="2017-08" db="EMBL/GenBank/DDBJ databases">
        <title>Complete Genome Sequence of Bacillus kochii Oregon-R-modENCODE STRAIN BDGP4, isolated from Drosophila melanogaster gut.</title>
        <authorList>
            <person name="Wan K.H."/>
            <person name="Yu C."/>
            <person name="Park S."/>
            <person name="Hammonds A.S."/>
            <person name="Booth B.W."/>
            <person name="Celniker S.E."/>
        </authorList>
    </citation>
    <scope>NUCLEOTIDE SEQUENCE [LARGE SCALE GENOMIC DNA]</scope>
    <source>
        <strain evidence="1 2">BDGP4</strain>
    </source>
</reference>
<organism evidence="1 2">
    <name type="scientific">Cytobacillus kochii</name>
    <dbReference type="NCBI Taxonomy" id="859143"/>
    <lineage>
        <taxon>Bacteria</taxon>
        <taxon>Bacillati</taxon>
        <taxon>Bacillota</taxon>
        <taxon>Bacilli</taxon>
        <taxon>Bacillales</taxon>
        <taxon>Bacillaceae</taxon>
        <taxon>Cytobacillus</taxon>
    </lineage>
</organism>
<protein>
    <submittedName>
        <fullName evidence="1">Stage V sporulation protein AE</fullName>
    </submittedName>
</protein>
<name>A0A248TLQ3_9BACI</name>
<evidence type="ECO:0000313" key="2">
    <source>
        <dbReference type="Proteomes" id="UP000215137"/>
    </source>
</evidence>
<accession>A0A248TLQ3</accession>
<dbReference type="Pfam" id="PF14097">
    <property type="entry name" value="SpoVAE"/>
    <property type="match status" value="1"/>
</dbReference>
<dbReference type="EMBL" id="CP022983">
    <property type="protein sequence ID" value="ASV69137.1"/>
    <property type="molecule type" value="Genomic_DNA"/>
</dbReference>
<dbReference type="Proteomes" id="UP000215137">
    <property type="component" value="Chromosome"/>
</dbReference>